<dbReference type="EMBL" id="FSRA01000002">
    <property type="protein sequence ID" value="SIO37370.1"/>
    <property type="molecule type" value="Genomic_DNA"/>
</dbReference>
<dbReference type="STRING" id="536979.SAMN04488055_3484"/>
<evidence type="ECO:0008006" key="4">
    <source>
        <dbReference type="Google" id="ProtNLM"/>
    </source>
</evidence>
<feature type="signal peptide" evidence="1">
    <location>
        <begin position="1"/>
        <end position="19"/>
    </location>
</feature>
<dbReference type="OrthoDB" id="670761at2"/>
<sequence length="147" mass="16525">MKKIITILAIMFTAGAAFANNDNVTENKKAMNTFTREFAGASDVAWYHSEEGTIAKFNLKNSKVTAHFNKEGELIATSRYITDVELPVNVISKLIKHFPDQNIRTIVEYNVEGENTYVITLESKTEWTILKAQNGNPLTTLKKLQKA</sequence>
<evidence type="ECO:0000313" key="2">
    <source>
        <dbReference type="EMBL" id="SIO37370.1"/>
    </source>
</evidence>
<keyword evidence="3" id="KW-1185">Reference proteome</keyword>
<organism evidence="2 3">
    <name type="scientific">Chitinophaga niabensis</name>
    <dbReference type="NCBI Taxonomy" id="536979"/>
    <lineage>
        <taxon>Bacteria</taxon>
        <taxon>Pseudomonadati</taxon>
        <taxon>Bacteroidota</taxon>
        <taxon>Chitinophagia</taxon>
        <taxon>Chitinophagales</taxon>
        <taxon>Chitinophagaceae</taxon>
        <taxon>Chitinophaga</taxon>
    </lineage>
</organism>
<evidence type="ECO:0000313" key="3">
    <source>
        <dbReference type="Proteomes" id="UP000185003"/>
    </source>
</evidence>
<evidence type="ECO:0000256" key="1">
    <source>
        <dbReference type="SAM" id="SignalP"/>
    </source>
</evidence>
<dbReference type="Proteomes" id="UP000185003">
    <property type="component" value="Unassembled WGS sequence"/>
</dbReference>
<accession>A0A1N6IZ80</accession>
<dbReference type="SUPFAM" id="SSF160574">
    <property type="entry name" value="BT0923-like"/>
    <property type="match status" value="1"/>
</dbReference>
<dbReference type="AlphaFoldDB" id="A0A1N6IZ80"/>
<name>A0A1N6IZ80_9BACT</name>
<proteinExistence type="predicted"/>
<protein>
    <recommendedName>
        <fullName evidence="4">Beta-lactamase-inhibitor-like, PepSY-like</fullName>
    </recommendedName>
</protein>
<reference evidence="2 3" key="1">
    <citation type="submission" date="2016-11" db="EMBL/GenBank/DDBJ databases">
        <authorList>
            <person name="Jaros S."/>
            <person name="Januszkiewicz K."/>
            <person name="Wedrychowicz H."/>
        </authorList>
    </citation>
    <scope>NUCLEOTIDE SEQUENCE [LARGE SCALE GENOMIC DNA]</scope>
    <source>
        <strain evidence="2 3">DSM 24787</strain>
    </source>
</reference>
<dbReference type="Gene3D" id="3.10.450.360">
    <property type="match status" value="1"/>
</dbReference>
<dbReference type="RefSeq" id="WP_074240721.1">
    <property type="nucleotide sequence ID" value="NZ_FSRA01000002.1"/>
</dbReference>
<keyword evidence="1" id="KW-0732">Signal</keyword>
<feature type="chain" id="PRO_5009936702" description="Beta-lactamase-inhibitor-like, PepSY-like" evidence="1">
    <location>
        <begin position="20"/>
        <end position="147"/>
    </location>
</feature>
<gene>
    <name evidence="2" type="ORF">SAMN04488055_3484</name>
</gene>